<proteinExistence type="predicted"/>
<feature type="chain" id="PRO_5008628081" evidence="2">
    <location>
        <begin position="21"/>
        <end position="331"/>
    </location>
</feature>
<dbReference type="RefSeq" id="XP_019007454.1">
    <property type="nucleotide sequence ID" value="XM_019159402.1"/>
</dbReference>
<accession>A0A1B9HSH9</accession>
<feature type="region of interest" description="Disordered" evidence="1">
    <location>
        <begin position="231"/>
        <end position="311"/>
    </location>
</feature>
<reference evidence="4" key="4">
    <citation type="submission" date="2024-02" db="EMBL/GenBank/DDBJ databases">
        <title>Comparative genomics of Cryptococcus and Kwoniella reveals pathogenesis evolution and contrasting modes of karyotype evolution via chromosome fusion or intercentromeric recombination.</title>
        <authorList>
            <person name="Coelho M.A."/>
            <person name="David-Palma M."/>
            <person name="Shea T."/>
            <person name="Bowers K."/>
            <person name="McGinley-Smith S."/>
            <person name="Mohammad A.W."/>
            <person name="Gnirke A."/>
            <person name="Yurkov A.M."/>
            <person name="Nowrousian M."/>
            <person name="Sun S."/>
            <person name="Cuomo C.A."/>
            <person name="Heitman J."/>
        </authorList>
    </citation>
    <scope>NUCLEOTIDE SEQUENCE</scope>
    <source>
        <strain evidence="4">CBS 10737</strain>
    </source>
</reference>
<dbReference type="Gene3D" id="2.40.40.10">
    <property type="entry name" value="RlpA-like domain"/>
    <property type="match status" value="1"/>
</dbReference>
<protein>
    <submittedName>
        <fullName evidence="3">Uncharacterized protein</fullName>
    </submittedName>
</protein>
<feature type="compositionally biased region" description="Low complexity" evidence="1">
    <location>
        <begin position="169"/>
        <end position="205"/>
    </location>
</feature>
<feature type="compositionally biased region" description="Low complexity" evidence="1">
    <location>
        <begin position="231"/>
        <end position="250"/>
    </location>
</feature>
<dbReference type="AlphaFoldDB" id="A0A1B9HSH9"/>
<dbReference type="EMBL" id="KV700118">
    <property type="protein sequence ID" value="OCF46235.1"/>
    <property type="molecule type" value="Genomic_DNA"/>
</dbReference>
<dbReference type="Proteomes" id="UP000094020">
    <property type="component" value="Chromosome 5"/>
</dbReference>
<dbReference type="GeneID" id="30176081"/>
<evidence type="ECO:0000256" key="1">
    <source>
        <dbReference type="SAM" id="MobiDB-lite"/>
    </source>
</evidence>
<dbReference type="KEGG" id="kpin:30176081"/>
<evidence type="ECO:0000313" key="5">
    <source>
        <dbReference type="Proteomes" id="UP000094020"/>
    </source>
</evidence>
<evidence type="ECO:0000313" key="3">
    <source>
        <dbReference type="EMBL" id="OCF46235.1"/>
    </source>
</evidence>
<dbReference type="OrthoDB" id="2564988at2759"/>
<sequence>MRRIPFLTVCGLMHLHSALAAPRFDNAEFTIYYDIIQDCNSETADAQGANKLNYNPNACGYSADALGSSRAVAINENMFKPELCGTEITIYRMDNGQPVHFSDGPLFVGDICPDCQQDHIDLGSGAANDMNGSPGCKNPTGFAWELGERIIGPPEVTSGSSLDAWKASQGQNQGQNQNSPSSSSSASSSSSSSSPSTSSWSSAPVTSWSYDSASTTTSLSSIIIASSSSRSSQNWQPSSLSTKTSHISSHATSTMKSELHTASLSTAAKAASSSSTASQPPLVGGGKMAPLTSNLQVANSKKAKIGDPAPFKKNKNVSLSLKWKCNQRGWS</sequence>
<reference evidence="3" key="1">
    <citation type="submission" date="2013-07" db="EMBL/GenBank/DDBJ databases">
        <title>The Genome Sequence of Cryptococcus pinus CBS10737.</title>
        <authorList>
            <consortium name="The Broad Institute Genome Sequencing Platform"/>
            <person name="Cuomo C."/>
            <person name="Litvintseva A."/>
            <person name="Chen Y."/>
            <person name="Heitman J."/>
            <person name="Sun S."/>
            <person name="Springer D."/>
            <person name="Dromer F."/>
            <person name="Young S.K."/>
            <person name="Zeng Q."/>
            <person name="Gargeya S."/>
            <person name="Fitzgerald M."/>
            <person name="Abouelleil A."/>
            <person name="Alvarado L."/>
            <person name="Berlin A.M."/>
            <person name="Chapman S.B."/>
            <person name="Dewar J."/>
            <person name="Goldberg J."/>
            <person name="Griggs A."/>
            <person name="Gujja S."/>
            <person name="Hansen M."/>
            <person name="Howarth C."/>
            <person name="Imamovic A."/>
            <person name="Larimer J."/>
            <person name="McCowan C."/>
            <person name="Murphy C."/>
            <person name="Pearson M."/>
            <person name="Priest M."/>
            <person name="Roberts A."/>
            <person name="Saif S."/>
            <person name="Shea T."/>
            <person name="Sykes S."/>
            <person name="Wortman J."/>
            <person name="Nusbaum C."/>
            <person name="Birren B."/>
        </authorList>
    </citation>
    <scope>NUCLEOTIDE SEQUENCE [LARGE SCALE GENOMIC DNA]</scope>
    <source>
        <strain evidence="3">CBS 10737</strain>
    </source>
</reference>
<feature type="region of interest" description="Disordered" evidence="1">
    <location>
        <begin position="167"/>
        <end position="205"/>
    </location>
</feature>
<dbReference type="EMBL" id="CP144523">
    <property type="protein sequence ID" value="WWC69820.1"/>
    <property type="molecule type" value="Genomic_DNA"/>
</dbReference>
<feature type="compositionally biased region" description="Low complexity" evidence="1">
    <location>
        <begin position="261"/>
        <end position="278"/>
    </location>
</feature>
<evidence type="ECO:0000313" key="4">
    <source>
        <dbReference type="EMBL" id="WWC69820.1"/>
    </source>
</evidence>
<organism evidence="3">
    <name type="scientific">Kwoniella pini CBS 10737</name>
    <dbReference type="NCBI Taxonomy" id="1296096"/>
    <lineage>
        <taxon>Eukaryota</taxon>
        <taxon>Fungi</taxon>
        <taxon>Dikarya</taxon>
        <taxon>Basidiomycota</taxon>
        <taxon>Agaricomycotina</taxon>
        <taxon>Tremellomycetes</taxon>
        <taxon>Tremellales</taxon>
        <taxon>Cryptococcaceae</taxon>
        <taxon>Kwoniella</taxon>
    </lineage>
</organism>
<reference evidence="3" key="3">
    <citation type="submission" date="2016-07" db="EMBL/GenBank/DDBJ databases">
        <title>Evolution of pathogenesis and genome organization in the Tremellales.</title>
        <authorList>
            <person name="Cuomo C."/>
            <person name="Litvintseva A."/>
            <person name="Heitman J."/>
            <person name="Chen Y."/>
            <person name="Sun S."/>
            <person name="Springer D."/>
            <person name="Dromer F."/>
            <person name="Young S."/>
            <person name="Zeng Q."/>
            <person name="Chapman S."/>
            <person name="Gujja S."/>
            <person name="Saif S."/>
            <person name="Birren B."/>
        </authorList>
    </citation>
    <scope>NUCLEOTIDE SEQUENCE</scope>
    <source>
        <strain evidence="3">CBS 10737</strain>
    </source>
</reference>
<keyword evidence="2" id="KW-0732">Signal</keyword>
<reference evidence="4" key="2">
    <citation type="submission" date="2013-07" db="EMBL/GenBank/DDBJ databases">
        <authorList>
            <consortium name="The Broad Institute Genome Sequencing Platform"/>
            <person name="Cuomo C."/>
            <person name="Litvintseva A."/>
            <person name="Chen Y."/>
            <person name="Heitman J."/>
            <person name="Sun S."/>
            <person name="Springer D."/>
            <person name="Dromer F."/>
            <person name="Young S.K."/>
            <person name="Zeng Q."/>
            <person name="Gargeya S."/>
            <person name="Fitzgerald M."/>
            <person name="Abouelleil A."/>
            <person name="Alvarado L."/>
            <person name="Berlin A.M."/>
            <person name="Chapman S.B."/>
            <person name="Dewar J."/>
            <person name="Goldberg J."/>
            <person name="Griggs A."/>
            <person name="Gujja S."/>
            <person name="Hansen M."/>
            <person name="Howarth C."/>
            <person name="Imamovic A."/>
            <person name="Larimer J."/>
            <person name="McCowan C."/>
            <person name="Murphy C."/>
            <person name="Pearson M."/>
            <person name="Priest M."/>
            <person name="Roberts A."/>
            <person name="Saif S."/>
            <person name="Shea T."/>
            <person name="Sykes S."/>
            <person name="Wortman J."/>
            <person name="Nusbaum C."/>
            <person name="Birren B."/>
        </authorList>
    </citation>
    <scope>NUCLEOTIDE SEQUENCE</scope>
    <source>
        <strain evidence="4">CBS 10737</strain>
    </source>
</reference>
<dbReference type="STRING" id="1296096.A0A1B9HSH9"/>
<evidence type="ECO:0000256" key="2">
    <source>
        <dbReference type="SAM" id="SignalP"/>
    </source>
</evidence>
<feature type="signal peptide" evidence="2">
    <location>
        <begin position="1"/>
        <end position="20"/>
    </location>
</feature>
<gene>
    <name evidence="3" type="ORF">I206_07712</name>
    <name evidence="4" type="ORF">I206_103763</name>
</gene>
<dbReference type="InterPro" id="IPR036908">
    <property type="entry name" value="RlpA-like_sf"/>
</dbReference>
<name>A0A1B9HSH9_9TREE</name>
<keyword evidence="5" id="KW-1185">Reference proteome</keyword>